<name>A0A2W2CDK1_9ACTN</name>
<feature type="non-terminal residue" evidence="1">
    <location>
        <position position="133"/>
    </location>
</feature>
<keyword evidence="1" id="KW-0436">Ligase</keyword>
<evidence type="ECO:0000313" key="2">
    <source>
        <dbReference type="Proteomes" id="UP000248749"/>
    </source>
</evidence>
<dbReference type="AlphaFoldDB" id="A0A2W2CDK1"/>
<comment type="caution">
    <text evidence="1">The sequence shown here is derived from an EMBL/GenBank/DDBJ whole genome shotgun (WGS) entry which is preliminary data.</text>
</comment>
<protein>
    <submittedName>
        <fullName evidence="1">Cobaltochelatase subunit CobN</fullName>
        <ecNumber evidence="1">6.6.1.2</ecNumber>
    </submittedName>
</protein>
<accession>A0A2W2CDK1</accession>
<organism evidence="1 2">
    <name type="scientific">Micromonospora deserti</name>
    <dbReference type="NCBI Taxonomy" id="2070366"/>
    <lineage>
        <taxon>Bacteria</taxon>
        <taxon>Bacillati</taxon>
        <taxon>Actinomycetota</taxon>
        <taxon>Actinomycetes</taxon>
        <taxon>Micromonosporales</taxon>
        <taxon>Micromonosporaceae</taxon>
        <taxon>Micromonospora</taxon>
    </lineage>
</organism>
<sequence>MRILLLSTADTDLLAARASGADYRLANPARVAADAVPALLDGVDLAVVRLLGGRQAWPDGLAGVLGSGVPTVVLGGESVPDAQLMAASTVPSGVATEALGYLVEGGPENLAQLARFLSDTVLLTGEGFAPPTP</sequence>
<proteinExistence type="predicted"/>
<dbReference type="GO" id="GO:0051116">
    <property type="term" value="F:cobaltochelatase activity"/>
    <property type="evidence" value="ECO:0007669"/>
    <property type="project" value="UniProtKB-EC"/>
</dbReference>
<dbReference type="EC" id="6.6.1.2" evidence="1"/>
<evidence type="ECO:0000313" key="1">
    <source>
        <dbReference type="EMBL" id="PZF86387.1"/>
    </source>
</evidence>
<dbReference type="Proteomes" id="UP000248749">
    <property type="component" value="Unassembled WGS sequence"/>
</dbReference>
<dbReference type="EMBL" id="POUB01000353">
    <property type="protein sequence ID" value="PZF86387.1"/>
    <property type="molecule type" value="Genomic_DNA"/>
</dbReference>
<gene>
    <name evidence="1" type="primary">cobN</name>
    <name evidence="1" type="ORF">C1I99_28960</name>
</gene>
<keyword evidence="2" id="KW-1185">Reference proteome</keyword>
<reference evidence="1 2" key="1">
    <citation type="submission" date="2018-01" db="EMBL/GenBank/DDBJ databases">
        <title>Draft genome sequence of Salinispora sp. 13K206.</title>
        <authorList>
            <person name="Sahin N."/>
            <person name="Saygin H."/>
            <person name="Ay H."/>
        </authorList>
    </citation>
    <scope>NUCLEOTIDE SEQUENCE [LARGE SCALE GENOMIC DNA]</scope>
    <source>
        <strain evidence="1 2">13K206</strain>
    </source>
</reference>